<sequence length="82" mass="8705">MMIYLLFAVLIAILSVSYYTGSVSGYKAGIASLLVMLILAGGINHFTLWLTQGNALVSGIFSLLSPAIGAIFMLMMSNGKRS</sequence>
<keyword evidence="1" id="KW-1133">Transmembrane helix</keyword>
<dbReference type="eggNOG" id="ENOG50330JG">
    <property type="taxonomic scope" value="Bacteria"/>
</dbReference>
<dbReference type="KEGG" id="ebt:EBL_c21150"/>
<dbReference type="EMBL" id="CP001560">
    <property type="protein sequence ID" value="AFJ47206.1"/>
    <property type="molecule type" value="Genomic_DNA"/>
</dbReference>
<gene>
    <name evidence="2" type="ordered locus">EBL_c21150</name>
</gene>
<dbReference type="AlphaFoldDB" id="I2B9K2"/>
<name>I2B9K2_SHIBC</name>
<keyword evidence="1" id="KW-0812">Transmembrane</keyword>
<dbReference type="Proteomes" id="UP000001955">
    <property type="component" value="Chromosome"/>
</dbReference>
<reference evidence="2 3" key="1">
    <citation type="journal article" date="2012" name="J. Bacteriol.">
        <title>Complete genome sequence of the B12-producing Shimwellia blattae strain DSM 4481, isolated from a cockroach.</title>
        <authorList>
            <person name="Brzuszkiewicz E."/>
            <person name="Waschkowitz T."/>
            <person name="Wiezer A."/>
            <person name="Daniel R."/>
        </authorList>
    </citation>
    <scope>NUCLEOTIDE SEQUENCE [LARGE SCALE GENOMIC DNA]</scope>
    <source>
        <strain evidence="3">ATCC 29907 / DSM 4481 / JCM 1650 / NBRC 105725 / CDC 9005-74</strain>
    </source>
</reference>
<dbReference type="STRING" id="630626.EBL_c21150"/>
<organism evidence="2 3">
    <name type="scientific">Shimwellia blattae (strain ATCC 29907 / DSM 4481 / JCM 1650 / NBRC 105725 / CDC 9005-74)</name>
    <name type="common">Escherichia blattae</name>
    <dbReference type="NCBI Taxonomy" id="630626"/>
    <lineage>
        <taxon>Bacteria</taxon>
        <taxon>Pseudomonadati</taxon>
        <taxon>Pseudomonadota</taxon>
        <taxon>Gammaproteobacteria</taxon>
        <taxon>Enterobacterales</taxon>
        <taxon>Enterobacteriaceae</taxon>
        <taxon>Shimwellia</taxon>
    </lineage>
</organism>
<feature type="transmembrane region" description="Helical" evidence="1">
    <location>
        <begin position="55"/>
        <end position="76"/>
    </location>
</feature>
<evidence type="ECO:0000313" key="3">
    <source>
        <dbReference type="Proteomes" id="UP000001955"/>
    </source>
</evidence>
<protein>
    <submittedName>
        <fullName evidence="2">Putative inner membrane protein</fullName>
    </submittedName>
</protein>
<dbReference type="HOGENOM" id="CLU_176100_0_0_6"/>
<dbReference type="Pfam" id="PF10810">
    <property type="entry name" value="DUF2545"/>
    <property type="match status" value="1"/>
</dbReference>
<proteinExistence type="predicted"/>
<dbReference type="InterPro" id="IPR024470">
    <property type="entry name" value="DUF2545"/>
</dbReference>
<evidence type="ECO:0000256" key="1">
    <source>
        <dbReference type="SAM" id="Phobius"/>
    </source>
</evidence>
<accession>I2B9K2</accession>
<keyword evidence="1" id="KW-0472">Membrane</keyword>
<dbReference type="RefSeq" id="WP_014716045.1">
    <property type="nucleotide sequence ID" value="NC_017910.1"/>
</dbReference>
<evidence type="ECO:0000313" key="2">
    <source>
        <dbReference type="EMBL" id="AFJ47206.1"/>
    </source>
</evidence>
<keyword evidence="3" id="KW-1185">Reference proteome</keyword>